<protein>
    <submittedName>
        <fullName evidence="10">Bifunctional homocysteine S-methyltransferase/methylenetetrahydrofolate reductase</fullName>
    </submittedName>
</protein>
<comment type="pathway">
    <text evidence="2">One-carbon metabolism; tetrahydrofolate interconversion.</text>
</comment>
<keyword evidence="8" id="KW-0862">Zinc</keyword>
<keyword evidence="7" id="KW-0560">Oxidoreductase</keyword>
<evidence type="ECO:0000256" key="2">
    <source>
        <dbReference type="ARBA" id="ARBA00004777"/>
    </source>
</evidence>
<organism evidence="10 11">
    <name type="scientific">bacterium (Candidatus Blackallbacteria) CG17_big_fil_post_rev_8_21_14_2_50_48_46</name>
    <dbReference type="NCBI Taxonomy" id="2014261"/>
    <lineage>
        <taxon>Bacteria</taxon>
        <taxon>Candidatus Blackallbacteria</taxon>
    </lineage>
</organism>
<dbReference type="GO" id="GO:0004489">
    <property type="term" value="F:methylenetetrahydrofolate reductase [NAD(P)H] activity"/>
    <property type="evidence" value="ECO:0007669"/>
    <property type="project" value="InterPro"/>
</dbReference>
<dbReference type="GO" id="GO:0032259">
    <property type="term" value="P:methylation"/>
    <property type="evidence" value="ECO:0007669"/>
    <property type="project" value="UniProtKB-KW"/>
</dbReference>
<evidence type="ECO:0000256" key="8">
    <source>
        <dbReference type="PROSITE-ProRule" id="PRU00333"/>
    </source>
</evidence>
<evidence type="ECO:0000259" key="9">
    <source>
        <dbReference type="PROSITE" id="PS50970"/>
    </source>
</evidence>
<dbReference type="InterPro" id="IPR036589">
    <property type="entry name" value="HCY_dom_sf"/>
</dbReference>
<dbReference type="GO" id="GO:0005829">
    <property type="term" value="C:cytosol"/>
    <property type="evidence" value="ECO:0007669"/>
    <property type="project" value="TreeGrafter"/>
</dbReference>
<dbReference type="SUPFAM" id="SSF51730">
    <property type="entry name" value="FAD-linked oxidoreductase"/>
    <property type="match status" value="1"/>
</dbReference>
<dbReference type="PANTHER" id="PTHR45833">
    <property type="entry name" value="METHIONINE SYNTHASE"/>
    <property type="match status" value="1"/>
</dbReference>
<evidence type="ECO:0000313" key="11">
    <source>
        <dbReference type="Proteomes" id="UP000231019"/>
    </source>
</evidence>
<dbReference type="Pfam" id="PF02219">
    <property type="entry name" value="MTHFR"/>
    <property type="match status" value="1"/>
</dbReference>
<dbReference type="InterPro" id="IPR029041">
    <property type="entry name" value="FAD-linked_oxidoreductase-like"/>
</dbReference>
<sequence>MPVPFRELLASGRLILFDGGLGTMLYSKGIFLNTSFDLVNLQNPGLVQEVHELYLAAGSEVIETNTFGANPYKLKAHGLVDQVHAINLAGARIARKAAGELAYVAGSIGPLGVRIEPLGPTSFAEAQEAFEAQVLPLLEGGVDLFVVETFTNLDELTQAVAAIRKHSDLPILASVTVDDDGNTIYGTPPERFTPRLDALDVDILGLNCSVGPKPMLEAIQNMSQWTDKPLAAQPNAGHPRIFQDRTIYLCSPEYMASYARKLIKAGVQVLGGCCGTTPEHIREIARSVKALQPMRALMQQEQKRTVAPDLDIVPVPLAEKSRLAAAIASGRFVVSVELTPPKGCEPSAILEKARELYAHGVDAINLPDGPRASARMSNQILSILMHQQIGIEPIPHYCCRDRNLLGMQSDLLGLYSAGIHNILLITGDPPKLGDYPDATAVFDVDAIGLTNIVKGLNHGYDLGQNPIGKPTGYFIGVGVNPCAVDLEREIRRYFYKVEAGAEYAITQPVFDVEALLEFLSKTASHRIPVLAGIWPLASYRNAEFMNNEVPGVVIPEVIMQRMYEAEERGEGREEGVRIAQEMVRFLRPHIQGIQISAPFGRLEPVFEVMKAIEN</sequence>
<dbReference type="GO" id="GO:0008705">
    <property type="term" value="F:methionine synthase activity"/>
    <property type="evidence" value="ECO:0007669"/>
    <property type="project" value="TreeGrafter"/>
</dbReference>
<dbReference type="GO" id="GO:0046872">
    <property type="term" value="F:metal ion binding"/>
    <property type="evidence" value="ECO:0007669"/>
    <property type="project" value="UniProtKB-KW"/>
</dbReference>
<dbReference type="CDD" id="cd00537">
    <property type="entry name" value="MTHFR"/>
    <property type="match status" value="1"/>
</dbReference>
<proteinExistence type="predicted"/>
<name>A0A2M7GBV7_9BACT</name>
<evidence type="ECO:0000256" key="4">
    <source>
        <dbReference type="ARBA" id="ARBA00022630"/>
    </source>
</evidence>
<keyword evidence="4" id="KW-0285">Flavoprotein</keyword>
<dbReference type="GO" id="GO:0035999">
    <property type="term" value="P:tetrahydrofolate interconversion"/>
    <property type="evidence" value="ECO:0007669"/>
    <property type="project" value="UniProtKB-UniPathway"/>
</dbReference>
<dbReference type="InterPro" id="IPR003726">
    <property type="entry name" value="HCY_dom"/>
</dbReference>
<evidence type="ECO:0000313" key="10">
    <source>
        <dbReference type="EMBL" id="PIW19423.1"/>
    </source>
</evidence>
<dbReference type="SUPFAM" id="SSF82282">
    <property type="entry name" value="Homocysteine S-methyltransferase"/>
    <property type="match status" value="1"/>
</dbReference>
<dbReference type="PANTHER" id="PTHR45833:SF2">
    <property type="entry name" value="BIFUNCTIONAL HOMOCYSTEINE S-METHYLTRANSFERASE_5,10-METHYLENETETRAHYDROFOLATE REDUCTASE"/>
    <property type="match status" value="1"/>
</dbReference>
<evidence type="ECO:0000256" key="5">
    <source>
        <dbReference type="ARBA" id="ARBA00022679"/>
    </source>
</evidence>
<keyword evidence="8" id="KW-0479">Metal-binding</keyword>
<comment type="cofactor">
    <cofactor evidence="1">
        <name>FAD</name>
        <dbReference type="ChEBI" id="CHEBI:57692"/>
    </cofactor>
</comment>
<gene>
    <name evidence="10" type="ORF">COW36_00880</name>
</gene>
<dbReference type="Proteomes" id="UP000231019">
    <property type="component" value="Unassembled WGS sequence"/>
</dbReference>
<dbReference type="UniPathway" id="UPA00193"/>
<dbReference type="InterPro" id="IPR050554">
    <property type="entry name" value="Met_Synthase/Corrinoid"/>
</dbReference>
<dbReference type="Gene3D" id="3.20.20.220">
    <property type="match status" value="1"/>
</dbReference>
<feature type="binding site" evidence="8">
    <location>
        <position position="274"/>
    </location>
    <ligand>
        <name>Zn(2+)</name>
        <dbReference type="ChEBI" id="CHEBI:29105"/>
    </ligand>
</feature>
<feature type="binding site" evidence="8">
    <location>
        <position position="273"/>
    </location>
    <ligand>
        <name>Zn(2+)</name>
        <dbReference type="ChEBI" id="CHEBI:29105"/>
    </ligand>
</feature>
<keyword evidence="5 8" id="KW-0808">Transferase</keyword>
<comment type="cofactor">
    <cofactor evidence="8">
        <name>Zn(2+)</name>
        <dbReference type="ChEBI" id="CHEBI:29105"/>
    </cofactor>
</comment>
<evidence type="ECO:0000256" key="6">
    <source>
        <dbReference type="ARBA" id="ARBA00022827"/>
    </source>
</evidence>
<comment type="caution">
    <text evidence="10">The sequence shown here is derived from an EMBL/GenBank/DDBJ whole genome shotgun (WGS) entry which is preliminary data.</text>
</comment>
<feature type="binding site" evidence="8">
    <location>
        <position position="208"/>
    </location>
    <ligand>
        <name>Zn(2+)</name>
        <dbReference type="ChEBI" id="CHEBI:29105"/>
    </ligand>
</feature>
<dbReference type="NCBIfam" id="NF006396">
    <property type="entry name" value="PRK08645.1"/>
    <property type="match status" value="1"/>
</dbReference>
<dbReference type="InterPro" id="IPR003171">
    <property type="entry name" value="Mehydrof_redctse-like"/>
</dbReference>
<dbReference type="PROSITE" id="PS50970">
    <property type="entry name" value="HCY"/>
    <property type="match status" value="1"/>
</dbReference>
<reference evidence="10 11" key="1">
    <citation type="submission" date="2017-09" db="EMBL/GenBank/DDBJ databases">
        <title>Depth-based differentiation of microbial function through sediment-hosted aquifers and enrichment of novel symbionts in the deep terrestrial subsurface.</title>
        <authorList>
            <person name="Probst A.J."/>
            <person name="Ladd B."/>
            <person name="Jarett J.K."/>
            <person name="Geller-Mcgrath D.E."/>
            <person name="Sieber C.M."/>
            <person name="Emerson J.B."/>
            <person name="Anantharaman K."/>
            <person name="Thomas B.C."/>
            <person name="Malmstrom R."/>
            <person name="Stieglmeier M."/>
            <person name="Klingl A."/>
            <person name="Woyke T."/>
            <person name="Ryan C.M."/>
            <person name="Banfield J.F."/>
        </authorList>
    </citation>
    <scope>NUCLEOTIDE SEQUENCE [LARGE SCALE GENOMIC DNA]</scope>
    <source>
        <strain evidence="10">CG17_big_fil_post_rev_8_21_14_2_50_48_46</strain>
    </source>
</reference>
<evidence type="ECO:0000256" key="1">
    <source>
        <dbReference type="ARBA" id="ARBA00001974"/>
    </source>
</evidence>
<dbReference type="Gene3D" id="3.20.20.330">
    <property type="entry name" value="Homocysteine-binding-like domain"/>
    <property type="match status" value="1"/>
</dbReference>
<dbReference type="Pfam" id="PF02574">
    <property type="entry name" value="S-methyl_trans"/>
    <property type="match status" value="1"/>
</dbReference>
<accession>A0A2M7GBV7</accession>
<keyword evidence="3 8" id="KW-0489">Methyltransferase</keyword>
<keyword evidence="6" id="KW-0274">FAD</keyword>
<dbReference type="AlphaFoldDB" id="A0A2M7GBV7"/>
<feature type="domain" description="Hcy-binding" evidence="9">
    <location>
        <begin position="3"/>
        <end position="288"/>
    </location>
</feature>
<evidence type="ECO:0000256" key="3">
    <source>
        <dbReference type="ARBA" id="ARBA00022603"/>
    </source>
</evidence>
<evidence type="ECO:0000256" key="7">
    <source>
        <dbReference type="ARBA" id="ARBA00023002"/>
    </source>
</evidence>
<dbReference type="EMBL" id="PFFQ01000004">
    <property type="protein sequence ID" value="PIW19423.1"/>
    <property type="molecule type" value="Genomic_DNA"/>
</dbReference>